<dbReference type="InterPro" id="IPR013083">
    <property type="entry name" value="Znf_RING/FYVE/PHD"/>
</dbReference>
<feature type="domain" description="C3H1-type" evidence="20">
    <location>
        <begin position="226"/>
        <end position="254"/>
    </location>
</feature>
<evidence type="ECO:0000259" key="19">
    <source>
        <dbReference type="PROSITE" id="PS50089"/>
    </source>
</evidence>
<keyword evidence="12 18" id="KW-1133">Transmembrane helix</keyword>
<keyword evidence="5" id="KW-0808">Transferase</keyword>
<feature type="region of interest" description="Disordered" evidence="17">
    <location>
        <begin position="267"/>
        <end position="286"/>
    </location>
</feature>
<dbReference type="FunFam" id="3.30.40.10:FF:000187">
    <property type="entry name" value="E3 ubiquitin-protein ligase ATL6"/>
    <property type="match status" value="1"/>
</dbReference>
<comment type="subcellular location">
    <subcellularLocation>
        <location evidence="2">Membrane</location>
        <topology evidence="2">Single-pass membrane protein</topology>
    </subcellularLocation>
</comment>
<feature type="domain" description="RING-type" evidence="19">
    <location>
        <begin position="490"/>
        <end position="532"/>
    </location>
</feature>
<evidence type="ECO:0000256" key="10">
    <source>
        <dbReference type="ARBA" id="ARBA00022786"/>
    </source>
</evidence>
<protein>
    <recommendedName>
        <fullName evidence="4">RING-type E3 ubiquitin transferase</fullName>
        <ecNumber evidence="4">2.3.2.27</ecNumber>
    </recommendedName>
</protein>
<evidence type="ECO:0000256" key="8">
    <source>
        <dbReference type="ARBA" id="ARBA00022737"/>
    </source>
</evidence>
<sequence length="742" mass="82144">MDYGRESNVVHVITGNSGGGGGDIWSSDQAVWATEDEYRVWNNGDALADTMSNSNYDQRQSQSRSGSEPPNKKSRNSQDATSSNRSKAIGKMFFKTKLCCKFRAGTCPYVTNCNFAHSIEELRRPPPNWQEIVAAHEEEKAVSSEPREEYQIPIVSTGYGVETPRSYKGRHCKKFYTEEGCPYGDNCTFLHDEQSKNRESVAISLGPGGYGGGAAAANGASNKPSNWKTRICNKWELTGYCPFGSKCHFAHGVAELHRYGGGLVEGETKDSSSVAPDNKQGVMPSKTPGDAVVVSVPLLSFSDVYHLGVPSQRPSIVIQRSGPRAHQKWKGPDKISRIYAPSRQYYYYYYCCVPSSQNIHALGLAGSASRSPATRLTSRYCRSVFFMQGMSSSTTNTNYSPVPQHAASPPIIILLTVLLVFFFAGFFSIYFCKCFMDHILASFQSTPSGDLVGTAVVPKEGLDVSLIESFPTFEYASVKDFRIEKYGLECAICLVEFEDDSMLRLLTVCCHVFHKDCIDLWLESHKTCPFCRGNLEVVAPNLADKSPVLAHENHAMQDIHEGHDSVHEQGQDHHHHQGNNDNSSKNNNNMVAQGEQSSSSTTRDRDQDHDQNHDRNKENETERFSRSHSTGHSIVRPRAEEDRYTLRLPEHVKEKLIRGHHNWTGSCTTFGEFSRQRDNAGASCFGEASGSAGGGDVNNAQNEITKIAQGLKTSVTLNHLSKGAYYEHNGHEIHLASIKVVS</sequence>
<evidence type="ECO:0000259" key="20">
    <source>
        <dbReference type="PROSITE" id="PS50103"/>
    </source>
</evidence>
<dbReference type="Pfam" id="PF00642">
    <property type="entry name" value="zf-CCCH"/>
    <property type="match status" value="2"/>
</dbReference>
<feature type="domain" description="C3H1-type" evidence="20">
    <location>
        <begin position="166"/>
        <end position="194"/>
    </location>
</feature>
<feature type="domain" description="C3H1-type" evidence="20">
    <location>
        <begin position="93"/>
        <end position="120"/>
    </location>
</feature>
<feature type="region of interest" description="Disordered" evidence="17">
    <location>
        <begin position="49"/>
        <end position="85"/>
    </location>
</feature>
<dbReference type="Proteomes" id="UP000290289">
    <property type="component" value="Chromosome 16"/>
</dbReference>
<dbReference type="PROSITE" id="PS50103">
    <property type="entry name" value="ZF_C3H1"/>
    <property type="match status" value="3"/>
</dbReference>
<evidence type="ECO:0000256" key="6">
    <source>
        <dbReference type="ARBA" id="ARBA00022692"/>
    </source>
</evidence>
<dbReference type="PANTHER" id="PTHR12547:SF156">
    <property type="entry name" value="ZINC FINGER CCCH DOMAIN-CONTAINING PROTEIN 12"/>
    <property type="match status" value="1"/>
</dbReference>
<dbReference type="Pfam" id="PF18044">
    <property type="entry name" value="zf-CCCH_4"/>
    <property type="match status" value="1"/>
</dbReference>
<name>A0A498HM30_MALDO</name>
<feature type="zinc finger region" description="C3H1-type" evidence="16">
    <location>
        <begin position="226"/>
        <end position="254"/>
    </location>
</feature>
<dbReference type="SMART" id="SM00356">
    <property type="entry name" value="ZnF_C3H1"/>
    <property type="match status" value="3"/>
</dbReference>
<evidence type="ECO:0000256" key="2">
    <source>
        <dbReference type="ARBA" id="ARBA00004167"/>
    </source>
</evidence>
<dbReference type="FunFam" id="4.10.1000.10:FF:000045">
    <property type="entry name" value="Zinc finger, CCCH-type"/>
    <property type="match status" value="1"/>
</dbReference>
<dbReference type="InterPro" id="IPR001841">
    <property type="entry name" value="Znf_RING"/>
</dbReference>
<feature type="transmembrane region" description="Helical" evidence="18">
    <location>
        <begin position="411"/>
        <end position="432"/>
    </location>
</feature>
<dbReference type="EMBL" id="RDQH01000342">
    <property type="protein sequence ID" value="RXH70972.1"/>
    <property type="molecule type" value="Genomic_DNA"/>
</dbReference>
<dbReference type="GO" id="GO:0008270">
    <property type="term" value="F:zinc ion binding"/>
    <property type="evidence" value="ECO:0007669"/>
    <property type="project" value="UniProtKB-KW"/>
</dbReference>
<dbReference type="Pfam" id="PF13639">
    <property type="entry name" value="zf-RING_2"/>
    <property type="match status" value="1"/>
</dbReference>
<feature type="compositionally biased region" description="Basic and acidic residues" evidence="17">
    <location>
        <begin position="602"/>
        <end position="625"/>
    </location>
</feature>
<evidence type="ECO:0000256" key="15">
    <source>
        <dbReference type="ARBA" id="ARBA00024209"/>
    </source>
</evidence>
<dbReference type="GO" id="GO:0003729">
    <property type="term" value="F:mRNA binding"/>
    <property type="evidence" value="ECO:0007669"/>
    <property type="project" value="InterPro"/>
</dbReference>
<feature type="compositionally biased region" description="Low complexity" evidence="17">
    <location>
        <begin position="579"/>
        <end position="589"/>
    </location>
</feature>
<evidence type="ECO:0000313" key="21">
    <source>
        <dbReference type="EMBL" id="RXH70972.1"/>
    </source>
</evidence>
<dbReference type="SMART" id="SM00184">
    <property type="entry name" value="RING"/>
    <property type="match status" value="1"/>
</dbReference>
<dbReference type="SUPFAM" id="SSF57850">
    <property type="entry name" value="RING/U-box"/>
    <property type="match status" value="1"/>
</dbReference>
<dbReference type="InterPro" id="IPR000571">
    <property type="entry name" value="Znf_CCCH"/>
</dbReference>
<dbReference type="GO" id="GO:0061630">
    <property type="term" value="F:ubiquitin protein ligase activity"/>
    <property type="evidence" value="ECO:0007669"/>
    <property type="project" value="UniProtKB-EC"/>
</dbReference>
<evidence type="ECO:0000313" key="22">
    <source>
        <dbReference type="Proteomes" id="UP000290289"/>
    </source>
</evidence>
<evidence type="ECO:0000256" key="18">
    <source>
        <dbReference type="SAM" id="Phobius"/>
    </source>
</evidence>
<keyword evidence="9 16" id="KW-0863">Zinc-finger</keyword>
<dbReference type="InterPro" id="IPR045877">
    <property type="entry name" value="ZFP36-like"/>
</dbReference>
<dbReference type="EC" id="2.3.2.27" evidence="4"/>
<dbReference type="FunFam" id="4.10.1000.10:FF:000001">
    <property type="entry name" value="zinc finger CCCH domain-containing protein 15-like"/>
    <property type="match status" value="1"/>
</dbReference>
<evidence type="ECO:0000256" key="3">
    <source>
        <dbReference type="ARBA" id="ARBA00004906"/>
    </source>
</evidence>
<dbReference type="InterPro" id="IPR036855">
    <property type="entry name" value="Znf_CCCH_sf"/>
</dbReference>
<comment type="pathway">
    <text evidence="3">Protein modification; protein ubiquitination.</text>
</comment>
<evidence type="ECO:0000256" key="5">
    <source>
        <dbReference type="ARBA" id="ARBA00022679"/>
    </source>
</evidence>
<keyword evidence="13" id="KW-0238">DNA-binding</keyword>
<evidence type="ECO:0000256" key="13">
    <source>
        <dbReference type="ARBA" id="ARBA00023125"/>
    </source>
</evidence>
<dbReference type="Gene3D" id="4.10.1000.10">
    <property type="entry name" value="Zinc finger, CCCH-type"/>
    <property type="match status" value="3"/>
</dbReference>
<keyword evidence="14 18" id="KW-0472">Membrane</keyword>
<evidence type="ECO:0000256" key="7">
    <source>
        <dbReference type="ARBA" id="ARBA00022723"/>
    </source>
</evidence>
<keyword evidence="6 18" id="KW-0812">Transmembrane</keyword>
<feature type="zinc finger region" description="C3H1-type" evidence="16">
    <location>
        <begin position="166"/>
        <end position="194"/>
    </location>
</feature>
<evidence type="ECO:0000256" key="1">
    <source>
        <dbReference type="ARBA" id="ARBA00000900"/>
    </source>
</evidence>
<keyword evidence="8" id="KW-0677">Repeat</keyword>
<proteinExistence type="inferred from homology"/>
<keyword evidence="7 16" id="KW-0479">Metal-binding</keyword>
<accession>A0A498HM30</accession>
<gene>
    <name evidence="21" type="ORF">DVH24_015594</name>
</gene>
<dbReference type="STRING" id="3750.A0A498HM30"/>
<comment type="similarity">
    <text evidence="15">Belongs to the RING-type zinc finger family. ATL subfamily.</text>
</comment>
<dbReference type="InterPro" id="IPR041367">
    <property type="entry name" value="Znf-CCCH_4"/>
</dbReference>
<dbReference type="GO" id="GO:0016020">
    <property type="term" value="C:membrane"/>
    <property type="evidence" value="ECO:0007669"/>
    <property type="project" value="UniProtKB-SubCell"/>
</dbReference>
<organism evidence="21 22">
    <name type="scientific">Malus domestica</name>
    <name type="common">Apple</name>
    <name type="synonym">Pyrus malus</name>
    <dbReference type="NCBI Taxonomy" id="3750"/>
    <lineage>
        <taxon>Eukaryota</taxon>
        <taxon>Viridiplantae</taxon>
        <taxon>Streptophyta</taxon>
        <taxon>Embryophyta</taxon>
        <taxon>Tracheophyta</taxon>
        <taxon>Spermatophyta</taxon>
        <taxon>Magnoliopsida</taxon>
        <taxon>eudicotyledons</taxon>
        <taxon>Gunneridae</taxon>
        <taxon>Pentapetalae</taxon>
        <taxon>rosids</taxon>
        <taxon>fabids</taxon>
        <taxon>Rosales</taxon>
        <taxon>Rosaceae</taxon>
        <taxon>Amygdaloideae</taxon>
        <taxon>Maleae</taxon>
        <taxon>Malus</taxon>
    </lineage>
</organism>
<comment type="catalytic activity">
    <reaction evidence="1">
        <text>S-ubiquitinyl-[E2 ubiquitin-conjugating enzyme]-L-cysteine + [acceptor protein]-L-lysine = [E2 ubiquitin-conjugating enzyme]-L-cysteine + N(6)-ubiquitinyl-[acceptor protein]-L-lysine.</text>
        <dbReference type="EC" id="2.3.2.27"/>
    </reaction>
</comment>
<dbReference type="PANTHER" id="PTHR12547">
    <property type="entry name" value="CCCH ZINC FINGER/TIS11-RELATED"/>
    <property type="match status" value="1"/>
</dbReference>
<dbReference type="AlphaFoldDB" id="A0A498HM30"/>
<feature type="zinc finger region" description="C3H1-type" evidence="16">
    <location>
        <begin position="93"/>
        <end position="120"/>
    </location>
</feature>
<evidence type="ECO:0000256" key="11">
    <source>
        <dbReference type="ARBA" id="ARBA00022833"/>
    </source>
</evidence>
<reference evidence="21 22" key="1">
    <citation type="submission" date="2018-10" db="EMBL/GenBank/DDBJ databases">
        <title>A high-quality apple genome assembly.</title>
        <authorList>
            <person name="Hu J."/>
        </authorList>
    </citation>
    <scope>NUCLEOTIDE SEQUENCE [LARGE SCALE GENOMIC DNA]</scope>
    <source>
        <strain evidence="22">cv. HFTH1</strain>
        <tissue evidence="21">Young leaf</tissue>
    </source>
</reference>
<dbReference type="PROSITE" id="PS50089">
    <property type="entry name" value="ZF_RING_2"/>
    <property type="match status" value="1"/>
</dbReference>
<dbReference type="GO" id="GO:0006355">
    <property type="term" value="P:regulation of DNA-templated transcription"/>
    <property type="evidence" value="ECO:0007669"/>
    <property type="project" value="UniProtKB-ARBA"/>
</dbReference>
<evidence type="ECO:0000256" key="4">
    <source>
        <dbReference type="ARBA" id="ARBA00012483"/>
    </source>
</evidence>
<dbReference type="SUPFAM" id="SSF90229">
    <property type="entry name" value="CCCH zinc finger"/>
    <property type="match status" value="3"/>
</dbReference>
<dbReference type="FunFam" id="4.10.1000.10:FF:000016">
    <property type="entry name" value="Zinc finger CCCH domain-containing protein"/>
    <property type="match status" value="1"/>
</dbReference>
<dbReference type="Gene3D" id="3.30.40.10">
    <property type="entry name" value="Zinc/RING finger domain, C3HC4 (zinc finger)"/>
    <property type="match status" value="1"/>
</dbReference>
<evidence type="ECO:0000256" key="14">
    <source>
        <dbReference type="ARBA" id="ARBA00023136"/>
    </source>
</evidence>
<dbReference type="CDD" id="cd16461">
    <property type="entry name" value="RING-H2_EL5-like"/>
    <property type="match status" value="1"/>
</dbReference>
<feature type="compositionally biased region" description="Polar residues" evidence="17">
    <location>
        <begin position="50"/>
        <end position="68"/>
    </location>
</feature>
<feature type="region of interest" description="Disordered" evidence="17">
    <location>
        <begin position="565"/>
        <end position="638"/>
    </location>
</feature>
<keyword evidence="10" id="KW-0833">Ubl conjugation pathway</keyword>
<comment type="caution">
    <text evidence="21">The sequence shown here is derived from an EMBL/GenBank/DDBJ whole genome shotgun (WGS) entry which is preliminary data.</text>
</comment>
<evidence type="ECO:0000256" key="16">
    <source>
        <dbReference type="PROSITE-ProRule" id="PRU00723"/>
    </source>
</evidence>
<keyword evidence="11 16" id="KW-0862">Zinc</keyword>
<evidence type="ECO:0000256" key="9">
    <source>
        <dbReference type="ARBA" id="ARBA00022771"/>
    </source>
</evidence>
<evidence type="ECO:0000256" key="12">
    <source>
        <dbReference type="ARBA" id="ARBA00022989"/>
    </source>
</evidence>
<dbReference type="GO" id="GO:0003677">
    <property type="term" value="F:DNA binding"/>
    <property type="evidence" value="ECO:0007669"/>
    <property type="project" value="UniProtKB-KW"/>
</dbReference>
<keyword evidence="22" id="KW-1185">Reference proteome</keyword>
<evidence type="ECO:0000256" key="17">
    <source>
        <dbReference type="SAM" id="MobiDB-lite"/>
    </source>
</evidence>